<keyword evidence="3" id="KW-1185">Reference proteome</keyword>
<sequence length="436" mass="46212">MKHRGRHRRRRRGRALRATLAGTALALTAAATMISASQATVADAPGALKPVSASDGAGRLPLAEHRVPGEWLDRLASEMGRPVGVGAVLEGADLPLHEAADCSASEKHSLPVEPAASRAYCFGGSDTRGWRAGAVTTSGDADDDGRWGGNRVILSGWTRGAEGGSLDGPAPGQGLAKVAFVDANDPARLRYTWALLAVPVDGGRDYRGLVSPLSGMVWYQDKLLVTTREGDRDALYVYDMDRIQRATVDSGAVGRVAGGWAAHGYRFVLPAVGSYTLPGGDGASRPATVSLDRSTAPDSLVASEWVPTDGDRRTRLWRYALSRDPARSGLLATDSSGEADPVEAYETKTADVRGVLSRRSGWYLDRAAGRPGGHGTLWRQDTDGARAAECGTDETRHCWSGGSGSLSYWEETGEVWSQSGRMLFALPLTSIGRALD</sequence>
<evidence type="ECO:0000313" key="3">
    <source>
        <dbReference type="Proteomes" id="UP000495940"/>
    </source>
</evidence>
<accession>A0A6G5RLQ3</accession>
<gene>
    <name evidence="2" type="ORF">CEB94_32070</name>
</gene>
<organism evidence="2 3">
    <name type="scientific">Streptomyces hawaiiensis</name>
    <dbReference type="NCBI Taxonomy" id="67305"/>
    <lineage>
        <taxon>Bacteria</taxon>
        <taxon>Bacillati</taxon>
        <taxon>Actinomycetota</taxon>
        <taxon>Actinomycetes</taxon>
        <taxon>Kitasatosporales</taxon>
        <taxon>Streptomycetaceae</taxon>
        <taxon>Streptomyces</taxon>
    </lineage>
</organism>
<keyword evidence="1" id="KW-0732">Signal</keyword>
<protein>
    <recommendedName>
        <fullName evidence="4">Secreted protein</fullName>
    </recommendedName>
</protein>
<reference evidence="2 3" key="1">
    <citation type="submission" date="2017-06" db="EMBL/GenBank/DDBJ databases">
        <title>Complete Genome Sequence of Streptomyces hawaiiensis NRRL 15010 and insights into acyldepsipeptides biosynthesis.</title>
        <authorList>
            <person name="Mariita R.M."/>
            <person name="Sello J.K."/>
        </authorList>
    </citation>
    <scope>NUCLEOTIDE SEQUENCE [LARGE SCALE GENOMIC DNA]</scope>
    <source>
        <strain evidence="2 3">ATCC 12236</strain>
    </source>
</reference>
<evidence type="ECO:0008006" key="4">
    <source>
        <dbReference type="Google" id="ProtNLM"/>
    </source>
</evidence>
<proteinExistence type="predicted"/>
<dbReference type="EMBL" id="CP021978">
    <property type="protein sequence ID" value="QCD58960.1"/>
    <property type="molecule type" value="Genomic_DNA"/>
</dbReference>
<evidence type="ECO:0000256" key="1">
    <source>
        <dbReference type="SAM" id="SignalP"/>
    </source>
</evidence>
<dbReference type="AlphaFoldDB" id="A0A6G5RLQ3"/>
<evidence type="ECO:0000313" key="2">
    <source>
        <dbReference type="EMBL" id="QCD58960.1"/>
    </source>
</evidence>
<dbReference type="Proteomes" id="UP000495940">
    <property type="component" value="Chromosome"/>
</dbReference>
<feature type="chain" id="PRO_5039224538" description="Secreted protein" evidence="1">
    <location>
        <begin position="27"/>
        <end position="436"/>
    </location>
</feature>
<name>A0A6G5RLQ3_9ACTN</name>
<dbReference type="KEGG" id="shaw:CEB94_32070"/>
<feature type="signal peptide" evidence="1">
    <location>
        <begin position="1"/>
        <end position="26"/>
    </location>
</feature>
<dbReference type="RefSeq" id="WP_175435433.1">
    <property type="nucleotide sequence ID" value="NZ_CP021978.1"/>
</dbReference>